<name>A0A926DK26_9FIRM</name>
<dbReference type="Pfam" id="PF13412">
    <property type="entry name" value="HTH_24"/>
    <property type="match status" value="1"/>
</dbReference>
<evidence type="ECO:0000313" key="4">
    <source>
        <dbReference type="EMBL" id="MBC8539276.1"/>
    </source>
</evidence>
<dbReference type="Gene3D" id="1.10.10.10">
    <property type="entry name" value="Winged helix-like DNA-binding domain superfamily/Winged helix DNA-binding domain"/>
    <property type="match status" value="1"/>
</dbReference>
<dbReference type="SUPFAM" id="SSF53067">
    <property type="entry name" value="Actin-like ATPase domain"/>
    <property type="match status" value="1"/>
</dbReference>
<dbReference type="InterPro" id="IPR036390">
    <property type="entry name" value="WH_DNA-bd_sf"/>
</dbReference>
<keyword evidence="5" id="KW-1185">Reference proteome</keyword>
<dbReference type="InterPro" id="IPR036388">
    <property type="entry name" value="WH-like_DNA-bd_sf"/>
</dbReference>
<comment type="caution">
    <text evidence="4">The sequence shown here is derived from an EMBL/GenBank/DDBJ whole genome shotgun (WGS) entry which is preliminary data.</text>
</comment>
<dbReference type="SUPFAM" id="SSF46785">
    <property type="entry name" value="Winged helix' DNA-binding domain"/>
    <property type="match status" value="1"/>
</dbReference>
<dbReference type="EMBL" id="JACRSS010000006">
    <property type="protein sequence ID" value="MBC8539276.1"/>
    <property type="molecule type" value="Genomic_DNA"/>
</dbReference>
<evidence type="ECO:0000256" key="1">
    <source>
        <dbReference type="ARBA" id="ARBA00002486"/>
    </source>
</evidence>
<proteinExistence type="inferred from homology"/>
<reference evidence="4" key="1">
    <citation type="submission" date="2020-08" db="EMBL/GenBank/DDBJ databases">
        <title>Genome public.</title>
        <authorList>
            <person name="Liu C."/>
            <person name="Sun Q."/>
        </authorList>
    </citation>
    <scope>NUCLEOTIDE SEQUENCE</scope>
    <source>
        <strain evidence="4">NSJ-63</strain>
    </source>
</reference>
<protein>
    <submittedName>
        <fullName evidence="4">ROK family transcriptional regulator</fullName>
    </submittedName>
</protein>
<dbReference type="PANTHER" id="PTHR18964:SF149">
    <property type="entry name" value="BIFUNCTIONAL UDP-N-ACETYLGLUCOSAMINE 2-EPIMERASE_N-ACETYLMANNOSAMINE KINASE"/>
    <property type="match status" value="1"/>
</dbReference>
<comment type="similarity">
    <text evidence="2">Belongs to the ROK (NagC/XylR) family.</text>
</comment>
<accession>A0A926DK26</accession>
<dbReference type="RefSeq" id="WP_249280872.1">
    <property type="nucleotide sequence ID" value="NZ_JACRSS010000006.1"/>
</dbReference>
<dbReference type="GO" id="GO:0042732">
    <property type="term" value="P:D-xylose metabolic process"/>
    <property type="evidence" value="ECO:0007669"/>
    <property type="project" value="UniProtKB-KW"/>
</dbReference>
<organism evidence="4 5">
    <name type="scientific">Guopingia tenuis</name>
    <dbReference type="NCBI Taxonomy" id="2763656"/>
    <lineage>
        <taxon>Bacteria</taxon>
        <taxon>Bacillati</taxon>
        <taxon>Bacillota</taxon>
        <taxon>Clostridia</taxon>
        <taxon>Christensenellales</taxon>
        <taxon>Christensenellaceae</taxon>
        <taxon>Guopingia</taxon>
    </lineage>
</organism>
<dbReference type="Gene3D" id="3.30.420.40">
    <property type="match status" value="2"/>
</dbReference>
<dbReference type="InterPro" id="IPR000600">
    <property type="entry name" value="ROK"/>
</dbReference>
<comment type="function">
    <text evidence="1">Transcriptional repressor of xylose-utilizing enzymes.</text>
</comment>
<sequence length="419" mass="46443">MSNFYSSRKPKNIRQHNQKMILSLLQLVDEISISELSEKTNLSKTTISKMFADLCHAGILLSAGKGESTSDGGKKPELFALNPEYGYTIVLSIIQPDRIVCSLTGLLGRVRYSRTEELDPEAGYPALLSGILRAITQTLGETGVPTDQIMGIAVACSGIVNTNTGTLLYPTHEPWGTHLPLREDIRKGLAFPVDIFIDTAHRFSAYAEFLFEENRKNNPVIVISTKYFLVGASLLTKQKLVPGYDGVVGDFGHIIIDPHSPKRCACGRHGCLATLVGETTLLERASMEWQKYPASPVSQKFLSGSLAPRDIFAAASQGDPFGQSLVDYLVEIFSILIHNLISLNSAKRVVLQGFFASEGDYFLRRLREKVLNFNRFRLCGNIHLDYSQLDLSPDYREQEPYILGASLSVSNHHFDTLIL</sequence>
<dbReference type="PANTHER" id="PTHR18964">
    <property type="entry name" value="ROK (REPRESSOR, ORF, KINASE) FAMILY"/>
    <property type="match status" value="1"/>
</dbReference>
<dbReference type="Pfam" id="PF00480">
    <property type="entry name" value="ROK"/>
    <property type="match status" value="1"/>
</dbReference>
<evidence type="ECO:0000313" key="5">
    <source>
        <dbReference type="Proteomes" id="UP000617951"/>
    </source>
</evidence>
<gene>
    <name evidence="4" type="ORF">H8693_10100</name>
</gene>
<evidence type="ECO:0000256" key="3">
    <source>
        <dbReference type="ARBA" id="ARBA00022629"/>
    </source>
</evidence>
<dbReference type="Proteomes" id="UP000617951">
    <property type="component" value="Unassembled WGS sequence"/>
</dbReference>
<keyword evidence="3" id="KW-0859">Xylose metabolism</keyword>
<dbReference type="InterPro" id="IPR043129">
    <property type="entry name" value="ATPase_NBD"/>
</dbReference>
<dbReference type="AlphaFoldDB" id="A0A926DK26"/>
<keyword evidence="3" id="KW-0119">Carbohydrate metabolism</keyword>
<evidence type="ECO:0000256" key="2">
    <source>
        <dbReference type="ARBA" id="ARBA00006479"/>
    </source>
</evidence>